<dbReference type="PANTHER" id="PTHR30390">
    <property type="entry name" value="SEDOHEPTULOSE 7-PHOSPHATE ISOMERASE / DNAA INITIATOR-ASSOCIATING FACTOR FOR REPLICATION INITIATION"/>
    <property type="match status" value="1"/>
</dbReference>
<dbReference type="Proteomes" id="UP000664357">
    <property type="component" value="Unassembled WGS sequence"/>
</dbReference>
<sequence length="193" mass="21864">MTNTKTYIEEYNQDFFHAISEIDVTFIETLKNEINQARLQDRKIFMLGNGGSAASSSHWVADFSKNITVEQDKRLHIQSLVDNSPLVTALSNDVAYEEVFTEQLKNYLKPKDLVIGLSVSGNSPNLVSAFKYAKDNDATVFSILGDYNGEMKTYSDYCEVIQSKNYGVVEDAHMYFCHVISQLLKNDSEEKFA</sequence>
<organism evidence="2 3">
    <name type="scientific">Candidatus Enterococcus ferrettii</name>
    <dbReference type="NCBI Taxonomy" id="2815324"/>
    <lineage>
        <taxon>Bacteria</taxon>
        <taxon>Bacillati</taxon>
        <taxon>Bacillota</taxon>
        <taxon>Bacilli</taxon>
        <taxon>Lactobacillales</taxon>
        <taxon>Enterococcaceae</taxon>
        <taxon>Enterococcus</taxon>
    </lineage>
</organism>
<name>A0ABV0ERU0_9ENTE</name>
<evidence type="ECO:0000313" key="3">
    <source>
        <dbReference type="Proteomes" id="UP000664357"/>
    </source>
</evidence>
<comment type="caution">
    <text evidence="2">The sequence shown here is derived from an EMBL/GenBank/DDBJ whole genome shotgun (WGS) entry which is preliminary data.</text>
</comment>
<dbReference type="InterPro" id="IPR035461">
    <property type="entry name" value="GmhA/DiaA"/>
</dbReference>
<protein>
    <submittedName>
        <fullName evidence="2">D-sedoheptulose 7-phosphate isomerase</fullName>
    </submittedName>
</protein>
<gene>
    <name evidence="2" type="ORF">JZO67_003348</name>
</gene>
<reference evidence="2 3" key="1">
    <citation type="submission" date="2024-02" db="EMBL/GenBank/DDBJ databases">
        <title>The Genome Sequence of Enterococcus sp. DIV0159.</title>
        <authorList>
            <person name="Earl A."/>
            <person name="Manson A."/>
            <person name="Gilmore M."/>
            <person name="Sanders J."/>
            <person name="Shea T."/>
            <person name="Howe W."/>
            <person name="Livny J."/>
            <person name="Cuomo C."/>
            <person name="Neafsey D."/>
            <person name="Birren B."/>
        </authorList>
    </citation>
    <scope>NUCLEOTIDE SEQUENCE [LARGE SCALE GENOMIC DNA]</scope>
    <source>
        <strain evidence="2 3">665A</strain>
    </source>
</reference>
<dbReference type="PANTHER" id="PTHR30390:SF8">
    <property type="entry name" value="SUGAR ISOMERASE (SIS)"/>
    <property type="match status" value="1"/>
</dbReference>
<dbReference type="SUPFAM" id="SSF53697">
    <property type="entry name" value="SIS domain"/>
    <property type="match status" value="1"/>
</dbReference>
<keyword evidence="3" id="KW-1185">Reference proteome</keyword>
<dbReference type="EMBL" id="JAFREL020000003">
    <property type="protein sequence ID" value="MEO1771368.1"/>
    <property type="molecule type" value="Genomic_DNA"/>
</dbReference>
<evidence type="ECO:0000313" key="2">
    <source>
        <dbReference type="EMBL" id="MEO1771368.1"/>
    </source>
</evidence>
<dbReference type="InterPro" id="IPR001347">
    <property type="entry name" value="SIS_dom"/>
</dbReference>
<evidence type="ECO:0000259" key="1">
    <source>
        <dbReference type="PROSITE" id="PS51464"/>
    </source>
</evidence>
<dbReference type="InterPro" id="IPR046348">
    <property type="entry name" value="SIS_dom_sf"/>
</dbReference>
<dbReference type="InterPro" id="IPR050099">
    <property type="entry name" value="SIS_GmhA/DiaA_subfam"/>
</dbReference>
<dbReference type="CDD" id="cd05006">
    <property type="entry name" value="SIS_GmhA"/>
    <property type="match status" value="1"/>
</dbReference>
<accession>A0ABV0ERU0</accession>
<dbReference type="PROSITE" id="PS51464">
    <property type="entry name" value="SIS"/>
    <property type="match status" value="1"/>
</dbReference>
<dbReference type="GO" id="GO:0016853">
    <property type="term" value="F:isomerase activity"/>
    <property type="evidence" value="ECO:0007669"/>
    <property type="project" value="UniProtKB-KW"/>
</dbReference>
<feature type="domain" description="SIS" evidence="1">
    <location>
        <begin position="30"/>
        <end position="190"/>
    </location>
</feature>
<keyword evidence="2" id="KW-0413">Isomerase</keyword>
<dbReference type="RefSeq" id="WP_207703560.1">
    <property type="nucleotide sequence ID" value="NZ_JAFREL020000003.1"/>
</dbReference>
<proteinExistence type="predicted"/>
<dbReference type="Pfam" id="PF13580">
    <property type="entry name" value="SIS_2"/>
    <property type="match status" value="1"/>
</dbReference>
<dbReference type="Gene3D" id="3.40.50.10490">
    <property type="entry name" value="Glucose-6-phosphate isomerase like protein, domain 1"/>
    <property type="match status" value="1"/>
</dbReference>